<evidence type="ECO:0000313" key="2">
    <source>
        <dbReference type="EMBL" id="MEJ2889032.1"/>
    </source>
</evidence>
<feature type="compositionally biased region" description="Low complexity" evidence="1">
    <location>
        <begin position="181"/>
        <end position="200"/>
    </location>
</feature>
<reference evidence="2 3" key="1">
    <citation type="submission" date="2024-03" db="EMBL/GenBank/DDBJ databases">
        <title>Actinomycetospora sp. OC33-EN06, a novel actinomycete isolated from wild orchid (Aerides multiflora).</title>
        <authorList>
            <person name="Suriyachadkun C."/>
        </authorList>
    </citation>
    <scope>NUCLEOTIDE SEQUENCE [LARGE SCALE GENOMIC DNA]</scope>
    <source>
        <strain evidence="2 3">OC33-EN06</strain>
    </source>
</reference>
<feature type="compositionally biased region" description="Low complexity" evidence="1">
    <location>
        <begin position="216"/>
        <end position="233"/>
    </location>
</feature>
<gene>
    <name evidence="2" type="ORF">WCD41_21410</name>
</gene>
<proteinExistence type="predicted"/>
<comment type="caution">
    <text evidence="2">The sequence shown here is derived from an EMBL/GenBank/DDBJ whole genome shotgun (WGS) entry which is preliminary data.</text>
</comment>
<evidence type="ECO:0000313" key="3">
    <source>
        <dbReference type="Proteomes" id="UP001370100"/>
    </source>
</evidence>
<name>A0ABU8N9I8_9PSEU</name>
<organism evidence="2 3">
    <name type="scientific">Actinomycetospora aeridis</name>
    <dbReference type="NCBI Taxonomy" id="3129231"/>
    <lineage>
        <taxon>Bacteria</taxon>
        <taxon>Bacillati</taxon>
        <taxon>Actinomycetota</taxon>
        <taxon>Actinomycetes</taxon>
        <taxon>Pseudonocardiales</taxon>
        <taxon>Pseudonocardiaceae</taxon>
        <taxon>Actinomycetospora</taxon>
    </lineage>
</organism>
<dbReference type="RefSeq" id="WP_337716196.1">
    <property type="nucleotide sequence ID" value="NZ_JBBEGL010000006.1"/>
</dbReference>
<feature type="region of interest" description="Disordered" evidence="1">
    <location>
        <begin position="1"/>
        <end position="25"/>
    </location>
</feature>
<keyword evidence="3" id="KW-1185">Reference proteome</keyword>
<feature type="region of interest" description="Disordered" evidence="1">
    <location>
        <begin position="117"/>
        <end position="296"/>
    </location>
</feature>
<sequence length="296" mass="29242">MSTPGGGAEGADAGRAAQERLTEEARATASALIDWLGTRVEATSTGAGGGPAGGSRRTTAGHSRLGMRPPQSPGPCAWCPICALVAALRGEQPELTARLAEQASGLMTLLRLMVQTHQDPGHHTSHEHHAPPAGGPAEWGAWDGWGAASPDASAPGDAAGPADAPECDAAPGSRPGAEDTPATPAASRPRRPAGPAGRGRVPIRRASPRSATFRDTPAPAAAATPSPTTGPTSSPTPSPTPAPAGTTDGPQAAPTGSAGSPARPSVQRIAIRRPERPARPSGTPGPDAAGGAAPPP</sequence>
<protein>
    <submittedName>
        <fullName evidence="2">Uncharacterized protein</fullName>
    </submittedName>
</protein>
<dbReference type="EMBL" id="JBBEGL010000006">
    <property type="protein sequence ID" value="MEJ2889032.1"/>
    <property type="molecule type" value="Genomic_DNA"/>
</dbReference>
<accession>A0ABU8N9I8</accession>
<feature type="compositionally biased region" description="Low complexity" evidence="1">
    <location>
        <begin position="243"/>
        <end position="256"/>
    </location>
</feature>
<evidence type="ECO:0000256" key="1">
    <source>
        <dbReference type="SAM" id="MobiDB-lite"/>
    </source>
</evidence>
<feature type="region of interest" description="Disordered" evidence="1">
    <location>
        <begin position="42"/>
        <end position="72"/>
    </location>
</feature>
<feature type="compositionally biased region" description="Basic and acidic residues" evidence="1">
    <location>
        <begin position="119"/>
        <end position="130"/>
    </location>
</feature>
<feature type="compositionally biased region" description="Low complexity" evidence="1">
    <location>
        <begin position="279"/>
        <end position="296"/>
    </location>
</feature>
<feature type="compositionally biased region" description="Low complexity" evidence="1">
    <location>
        <begin position="131"/>
        <end position="172"/>
    </location>
</feature>
<dbReference type="Proteomes" id="UP001370100">
    <property type="component" value="Unassembled WGS sequence"/>
</dbReference>